<dbReference type="Proteomes" id="UP000198431">
    <property type="component" value="Unassembled WGS sequence"/>
</dbReference>
<dbReference type="EMBL" id="FRBX01000001">
    <property type="protein sequence ID" value="SHL64266.1"/>
    <property type="molecule type" value="Genomic_DNA"/>
</dbReference>
<organism evidence="1 4">
    <name type="scientific">Flavobacterium pectinovorum</name>
    <dbReference type="NCBI Taxonomy" id="29533"/>
    <lineage>
        <taxon>Bacteria</taxon>
        <taxon>Pseudomonadati</taxon>
        <taxon>Bacteroidota</taxon>
        <taxon>Flavobacteriia</taxon>
        <taxon>Flavobacteriales</taxon>
        <taxon>Flavobacteriaceae</taxon>
        <taxon>Flavobacterium</taxon>
    </lineage>
</organism>
<dbReference type="Proteomes" id="UP000184216">
    <property type="component" value="Unassembled WGS sequence"/>
</dbReference>
<keyword evidence="3" id="KW-1185">Reference proteome</keyword>
<protein>
    <submittedName>
        <fullName evidence="1">Uncharacterized protein</fullName>
    </submittedName>
</protein>
<reference evidence="2 3" key="2">
    <citation type="submission" date="2016-11" db="EMBL/GenBank/DDBJ databases">
        <authorList>
            <person name="Varghese N."/>
            <person name="Submissions S."/>
        </authorList>
    </citation>
    <scope>NUCLEOTIDE SEQUENCE [LARGE SCALE GENOMIC DNA]</scope>
    <source>
        <strain evidence="2 3">DSM 6368</strain>
    </source>
</reference>
<evidence type="ECO:0000313" key="3">
    <source>
        <dbReference type="Proteomes" id="UP000184216"/>
    </source>
</evidence>
<accession>A0AB36P208</accession>
<sequence length="66" mass="7510">MKGFIKITDVNQYDYYLNINHILRFAPLNEDYDGNTIIYLAGGEKVVSIQTFAKVEEIVDIIALAN</sequence>
<proteinExistence type="predicted"/>
<evidence type="ECO:0000313" key="1">
    <source>
        <dbReference type="EMBL" id="OXB03713.1"/>
    </source>
</evidence>
<gene>
    <name evidence="1" type="ORF">B0A72_14505</name>
    <name evidence="2" type="ORF">SAMN05444387_1132</name>
</gene>
<dbReference type="EMBL" id="MUHB01000012">
    <property type="protein sequence ID" value="OXB03713.1"/>
    <property type="molecule type" value="Genomic_DNA"/>
</dbReference>
<dbReference type="AlphaFoldDB" id="A0AB36P208"/>
<evidence type="ECO:0000313" key="2">
    <source>
        <dbReference type="EMBL" id="SHL64266.1"/>
    </source>
</evidence>
<dbReference type="RefSeq" id="WP_073394067.1">
    <property type="nucleotide sequence ID" value="NZ_FRBX01000001.1"/>
</dbReference>
<evidence type="ECO:0000313" key="4">
    <source>
        <dbReference type="Proteomes" id="UP000198431"/>
    </source>
</evidence>
<name>A0AB36P208_9FLAO</name>
<comment type="caution">
    <text evidence="1">The sequence shown here is derived from an EMBL/GenBank/DDBJ whole genome shotgun (WGS) entry which is preliminary data.</text>
</comment>
<reference evidence="1 4" key="1">
    <citation type="submission" date="2016-11" db="EMBL/GenBank/DDBJ databases">
        <title>Whole genomes of Flavobacteriaceae.</title>
        <authorList>
            <person name="Stine C."/>
            <person name="Li C."/>
            <person name="Tadesse D."/>
        </authorList>
    </citation>
    <scope>NUCLEOTIDE SEQUENCE [LARGE SCALE GENOMIC DNA]</scope>
    <source>
        <strain evidence="1 4">ATCC 19366</strain>
    </source>
</reference>